<reference evidence="3" key="1">
    <citation type="journal article" date="2019" name="Int. J. Syst. Evol. Microbiol.">
        <title>The Global Catalogue of Microorganisms (GCM) 10K type strain sequencing project: providing services to taxonomists for standard genome sequencing and annotation.</title>
        <authorList>
            <consortium name="The Broad Institute Genomics Platform"/>
            <consortium name="The Broad Institute Genome Sequencing Center for Infectious Disease"/>
            <person name="Wu L."/>
            <person name="Ma J."/>
        </authorList>
    </citation>
    <scope>NUCLEOTIDE SEQUENCE [LARGE SCALE GENOMIC DNA]</scope>
    <source>
        <strain evidence="3">CCUG 57401</strain>
    </source>
</reference>
<feature type="domain" description="Transthyretin/hydroxyisourate hydrolase" evidence="1">
    <location>
        <begin position="4"/>
        <end position="114"/>
    </location>
</feature>
<evidence type="ECO:0000259" key="1">
    <source>
        <dbReference type="Pfam" id="PF00576"/>
    </source>
</evidence>
<dbReference type="PANTHER" id="PTHR10395:SF7">
    <property type="entry name" value="5-HYDROXYISOURATE HYDROLASE"/>
    <property type="match status" value="1"/>
</dbReference>
<comment type="caution">
    <text evidence="2">The sequence shown here is derived from an EMBL/GenBank/DDBJ whole genome shotgun (WGS) entry which is preliminary data.</text>
</comment>
<keyword evidence="2" id="KW-0378">Hydrolase</keyword>
<dbReference type="SUPFAM" id="SSF49472">
    <property type="entry name" value="Transthyretin (synonym: prealbumin)"/>
    <property type="match status" value="1"/>
</dbReference>
<organism evidence="2 3">
    <name type="scientific">Caenimonas terrae</name>
    <dbReference type="NCBI Taxonomy" id="696074"/>
    <lineage>
        <taxon>Bacteria</taxon>
        <taxon>Pseudomonadati</taxon>
        <taxon>Pseudomonadota</taxon>
        <taxon>Betaproteobacteria</taxon>
        <taxon>Burkholderiales</taxon>
        <taxon>Comamonadaceae</taxon>
        <taxon>Caenimonas</taxon>
    </lineage>
</organism>
<proteinExistence type="predicted"/>
<dbReference type="InterPro" id="IPR023416">
    <property type="entry name" value="Transthyretin/HIU_hydrolase_d"/>
</dbReference>
<dbReference type="Pfam" id="PF00576">
    <property type="entry name" value="Transthyretin"/>
    <property type="match status" value="1"/>
</dbReference>
<keyword evidence="3" id="KW-1185">Reference proteome</keyword>
<dbReference type="Proteomes" id="UP001596037">
    <property type="component" value="Unassembled WGS sequence"/>
</dbReference>
<gene>
    <name evidence="2" type="ORF">ACFPOE_10875</name>
</gene>
<dbReference type="InterPro" id="IPR036817">
    <property type="entry name" value="Transthyretin/HIU_hydrolase_sf"/>
</dbReference>
<evidence type="ECO:0000313" key="2">
    <source>
        <dbReference type="EMBL" id="MFC5498037.1"/>
    </source>
</evidence>
<evidence type="ECO:0000313" key="3">
    <source>
        <dbReference type="Proteomes" id="UP001596037"/>
    </source>
</evidence>
<dbReference type="RefSeq" id="WP_376850103.1">
    <property type="nucleotide sequence ID" value="NZ_JBHSMF010000006.1"/>
</dbReference>
<name>A0ABW0NFH7_9BURK</name>
<dbReference type="EMBL" id="JBHSMF010000006">
    <property type="protein sequence ID" value="MFC5498037.1"/>
    <property type="molecule type" value="Genomic_DNA"/>
</dbReference>
<sequence>MKPISVHVVDIANGVVARGMRVQVVSLDAGGETVLEGTVGNNGLVEDLDRPDRIPPGQYELRLHVAQYYRDRGTVLPELPFMDVQVFRFGMFDGRQHYHLPVKLSPWGMSLFRGA</sequence>
<accession>A0ABW0NFH7</accession>
<dbReference type="Gene3D" id="2.60.40.180">
    <property type="entry name" value="Transthyretin/hydroxyisourate hydrolase domain"/>
    <property type="match status" value="1"/>
</dbReference>
<dbReference type="GO" id="GO:0016787">
    <property type="term" value="F:hydrolase activity"/>
    <property type="evidence" value="ECO:0007669"/>
    <property type="project" value="UniProtKB-KW"/>
</dbReference>
<dbReference type="PANTHER" id="PTHR10395">
    <property type="entry name" value="URICASE AND TRANSTHYRETIN-RELATED"/>
    <property type="match status" value="1"/>
</dbReference>
<protein>
    <submittedName>
        <fullName evidence="2">Hydroxyisourate hydrolase</fullName>
    </submittedName>
</protein>